<evidence type="ECO:0000313" key="1">
    <source>
        <dbReference type="EMBL" id="RKE94708.1"/>
    </source>
</evidence>
<dbReference type="Gene3D" id="3.30.530.20">
    <property type="match status" value="1"/>
</dbReference>
<dbReference type="CDD" id="cd07812">
    <property type="entry name" value="SRPBCC"/>
    <property type="match status" value="1"/>
</dbReference>
<organism evidence="1 2">
    <name type="scientific">Ichthyenterobacterium magnum</name>
    <dbReference type="NCBI Taxonomy" id="1230530"/>
    <lineage>
        <taxon>Bacteria</taxon>
        <taxon>Pseudomonadati</taxon>
        <taxon>Bacteroidota</taxon>
        <taxon>Flavobacteriia</taxon>
        <taxon>Flavobacteriales</taxon>
        <taxon>Flavobacteriaceae</taxon>
        <taxon>Ichthyenterobacterium</taxon>
    </lineage>
</organism>
<dbReference type="RefSeq" id="WP_120200968.1">
    <property type="nucleotide sequence ID" value="NZ_RAQJ01000003.1"/>
</dbReference>
<evidence type="ECO:0000313" key="2">
    <source>
        <dbReference type="Proteomes" id="UP000284892"/>
    </source>
</evidence>
<name>A0A420DKI0_9FLAO</name>
<keyword evidence="2" id="KW-1185">Reference proteome</keyword>
<sequence length="147" mass="17249">MKFTCAIDINAPINYVSELFKNPEYLKYHQDGFISKEHLSGTVGSKAAKSKLTYKRLELIETIITNNLPDEFMALYEHKHTTNTMKVNFEALSDTKTKYISEIEYTAFNGFLINVLVKLFPSMFKKQVYKWMQNFKTFCESKYSEQH</sequence>
<dbReference type="AlphaFoldDB" id="A0A420DKI0"/>
<accession>A0A420DKI0</accession>
<protein>
    <recommendedName>
        <fullName evidence="3">Polyketide cyclase/dehydrase/lipid transport protein</fullName>
    </recommendedName>
</protein>
<dbReference type="Proteomes" id="UP000284892">
    <property type="component" value="Unassembled WGS sequence"/>
</dbReference>
<proteinExistence type="predicted"/>
<dbReference type="EMBL" id="RAQJ01000003">
    <property type="protein sequence ID" value="RKE94708.1"/>
    <property type="molecule type" value="Genomic_DNA"/>
</dbReference>
<gene>
    <name evidence="1" type="ORF">BXY80_1719</name>
</gene>
<dbReference type="SUPFAM" id="SSF55961">
    <property type="entry name" value="Bet v1-like"/>
    <property type="match status" value="1"/>
</dbReference>
<comment type="caution">
    <text evidence="1">The sequence shown here is derived from an EMBL/GenBank/DDBJ whole genome shotgun (WGS) entry which is preliminary data.</text>
</comment>
<dbReference type="InterPro" id="IPR023393">
    <property type="entry name" value="START-like_dom_sf"/>
</dbReference>
<dbReference type="OrthoDB" id="411301at2"/>
<evidence type="ECO:0008006" key="3">
    <source>
        <dbReference type="Google" id="ProtNLM"/>
    </source>
</evidence>
<reference evidence="1 2" key="1">
    <citation type="submission" date="2018-09" db="EMBL/GenBank/DDBJ databases">
        <title>Genomic Encyclopedia of Archaeal and Bacterial Type Strains, Phase II (KMG-II): from individual species to whole genera.</title>
        <authorList>
            <person name="Goeker M."/>
        </authorList>
    </citation>
    <scope>NUCLEOTIDE SEQUENCE [LARGE SCALE GENOMIC DNA]</scope>
    <source>
        <strain evidence="1 2">DSM 26283</strain>
    </source>
</reference>